<keyword evidence="2" id="KW-1133">Transmembrane helix</keyword>
<protein>
    <submittedName>
        <fullName evidence="3">Uncharacterized protein</fullName>
    </submittedName>
</protein>
<evidence type="ECO:0000256" key="2">
    <source>
        <dbReference type="SAM" id="Phobius"/>
    </source>
</evidence>
<evidence type="ECO:0000313" key="4">
    <source>
        <dbReference type="Proteomes" id="UP000298493"/>
    </source>
</evidence>
<accession>A0A4Z1P7L2</accession>
<dbReference type="EMBL" id="SNSC02000018">
    <property type="protein sequence ID" value="TID16527.1"/>
    <property type="molecule type" value="Genomic_DNA"/>
</dbReference>
<dbReference type="AlphaFoldDB" id="A0A4Z1P7L2"/>
<evidence type="ECO:0000256" key="1">
    <source>
        <dbReference type="SAM" id="MobiDB-lite"/>
    </source>
</evidence>
<keyword evidence="2" id="KW-0472">Membrane</keyword>
<dbReference type="Pfam" id="PF12273">
    <property type="entry name" value="RCR"/>
    <property type="match status" value="1"/>
</dbReference>
<evidence type="ECO:0000313" key="3">
    <source>
        <dbReference type="EMBL" id="TID16527.1"/>
    </source>
</evidence>
<feature type="compositionally biased region" description="Pro residues" evidence="1">
    <location>
        <begin position="121"/>
        <end position="136"/>
    </location>
</feature>
<proteinExistence type="predicted"/>
<feature type="region of interest" description="Disordered" evidence="1">
    <location>
        <begin position="115"/>
        <end position="148"/>
    </location>
</feature>
<organism evidence="3 4">
    <name type="scientific">Venturia nashicola</name>
    <dbReference type="NCBI Taxonomy" id="86259"/>
    <lineage>
        <taxon>Eukaryota</taxon>
        <taxon>Fungi</taxon>
        <taxon>Dikarya</taxon>
        <taxon>Ascomycota</taxon>
        <taxon>Pezizomycotina</taxon>
        <taxon>Dothideomycetes</taxon>
        <taxon>Pleosporomycetidae</taxon>
        <taxon>Venturiales</taxon>
        <taxon>Venturiaceae</taxon>
        <taxon>Venturia</taxon>
    </lineage>
</organism>
<dbReference type="Proteomes" id="UP000298493">
    <property type="component" value="Unassembled WGS sequence"/>
</dbReference>
<dbReference type="InterPro" id="IPR020999">
    <property type="entry name" value="Chitin_synth_reg_RCR"/>
</dbReference>
<feature type="transmembrane region" description="Helical" evidence="2">
    <location>
        <begin position="36"/>
        <end position="57"/>
    </location>
</feature>
<gene>
    <name evidence="3" type="ORF">E6O75_ATG11645</name>
</gene>
<name>A0A4Z1P7L2_9PEZI</name>
<reference evidence="3 4" key="1">
    <citation type="submission" date="2019-04" db="EMBL/GenBank/DDBJ databases">
        <title>High contiguity whole genome sequence and gene annotation resource for two Venturia nashicola isolates.</title>
        <authorList>
            <person name="Prokchorchik M."/>
            <person name="Won K."/>
            <person name="Lee Y."/>
            <person name="Choi E.D."/>
            <person name="Segonzac C."/>
            <person name="Sohn K.H."/>
        </authorList>
    </citation>
    <scope>NUCLEOTIDE SEQUENCE [LARGE SCALE GENOMIC DNA]</scope>
    <source>
        <strain evidence="3 4">PRI2</strain>
    </source>
</reference>
<sequence length="148" mass="16638">MILPRQSDAFFEGDGTRRPGVLVCDKTCETAYIIKWAILLAIFGIFFTWLLVGYWHVRLRAKKGLPPLAYHRWLAPRRPPIPQNSYAYYHNQSRSNSHPPAYGMQNFAEPPPVYSGDMPPTYQPPPNGTGVYPPPGGTKISPQQNGVV</sequence>
<keyword evidence="2" id="KW-0812">Transmembrane</keyword>
<keyword evidence="4" id="KW-1185">Reference proteome</keyword>
<comment type="caution">
    <text evidence="3">The sequence shown here is derived from an EMBL/GenBank/DDBJ whole genome shotgun (WGS) entry which is preliminary data.</text>
</comment>